<reference evidence="1" key="1">
    <citation type="submission" date="2023-08" db="EMBL/GenBank/DDBJ databases">
        <authorList>
            <person name="Nazir A."/>
        </authorList>
    </citation>
    <scope>NUCLEOTIDE SEQUENCE</scope>
</reference>
<organism evidence="1">
    <name type="scientific">Staphylococcus phage vB_VibM_10AMN12</name>
    <dbReference type="NCBI Taxonomy" id="3076785"/>
    <lineage>
        <taxon>Viruses</taxon>
        <taxon>Duplodnaviria</taxon>
        <taxon>Heunggongvirae</taxon>
        <taxon>Uroviricota</taxon>
        <taxon>Caudoviricetes</taxon>
    </lineage>
</organism>
<proteinExistence type="predicted"/>
<evidence type="ECO:0000313" key="1">
    <source>
        <dbReference type="EMBL" id="WNO47402.1"/>
    </source>
</evidence>
<dbReference type="EMBL" id="OR481006">
    <property type="protein sequence ID" value="WNO47402.1"/>
    <property type="molecule type" value="Genomic_DNA"/>
</dbReference>
<protein>
    <submittedName>
        <fullName evidence="1">Uncharacterized protein</fullName>
    </submittedName>
</protein>
<name>A0AA96KSG2_9CAUD</name>
<accession>A0AA96KSG2</accession>
<sequence length="142" mass="16318">MKAIVTEILSEHRNSIVNSIKVQNVKLLTKDGREAEKEFVNKNLSVGDEADVTLQHLTTRFSNRLKKLGIETELVANYPWVYLRSINGIRVTETFAGEHGFTAFFDGCRGCKFSDRKEVFELIRDYVRHEERITAVLGEEKL</sequence>